<dbReference type="Gene3D" id="2.60.40.790">
    <property type="match status" value="1"/>
</dbReference>
<accession>A0A0D7BAI0</accession>
<keyword evidence="6" id="KW-1185">Reference proteome</keyword>
<organism evidence="5 6">
    <name type="scientific">Cylindrobasidium torrendii FP15055 ss-10</name>
    <dbReference type="NCBI Taxonomy" id="1314674"/>
    <lineage>
        <taxon>Eukaryota</taxon>
        <taxon>Fungi</taxon>
        <taxon>Dikarya</taxon>
        <taxon>Basidiomycota</taxon>
        <taxon>Agaricomycotina</taxon>
        <taxon>Agaricomycetes</taxon>
        <taxon>Agaricomycetidae</taxon>
        <taxon>Agaricales</taxon>
        <taxon>Marasmiineae</taxon>
        <taxon>Physalacriaceae</taxon>
        <taxon>Cylindrobasidium</taxon>
    </lineage>
</organism>
<dbReference type="SUPFAM" id="SSF49764">
    <property type="entry name" value="HSP20-like chaperones"/>
    <property type="match status" value="1"/>
</dbReference>
<evidence type="ECO:0000256" key="1">
    <source>
        <dbReference type="ARBA" id="ARBA00023016"/>
    </source>
</evidence>
<dbReference type="InterPro" id="IPR008978">
    <property type="entry name" value="HSP20-like_chaperone"/>
</dbReference>
<evidence type="ECO:0000313" key="6">
    <source>
        <dbReference type="Proteomes" id="UP000054007"/>
    </source>
</evidence>
<name>A0A0D7BAI0_9AGAR</name>
<comment type="similarity">
    <text evidence="2 3">Belongs to the small heat shock protein (HSP20) family.</text>
</comment>
<evidence type="ECO:0000256" key="2">
    <source>
        <dbReference type="PROSITE-ProRule" id="PRU00285"/>
    </source>
</evidence>
<dbReference type="CDD" id="cd06464">
    <property type="entry name" value="ACD_sHsps-like"/>
    <property type="match status" value="1"/>
</dbReference>
<dbReference type="PROSITE" id="PS01031">
    <property type="entry name" value="SHSP"/>
    <property type="match status" value="1"/>
</dbReference>
<gene>
    <name evidence="5" type="ORF">CYLTODRAFT_422435</name>
</gene>
<dbReference type="PANTHER" id="PTHR11527">
    <property type="entry name" value="HEAT-SHOCK PROTEIN 20 FAMILY MEMBER"/>
    <property type="match status" value="1"/>
</dbReference>
<dbReference type="Pfam" id="PF00011">
    <property type="entry name" value="HSP20"/>
    <property type="match status" value="1"/>
</dbReference>
<evidence type="ECO:0000313" key="5">
    <source>
        <dbReference type="EMBL" id="KIY67558.1"/>
    </source>
</evidence>
<dbReference type="InterPro" id="IPR031107">
    <property type="entry name" value="Small_HSP"/>
</dbReference>
<dbReference type="InterPro" id="IPR002068">
    <property type="entry name" value="A-crystallin/Hsp20_dom"/>
</dbReference>
<evidence type="ECO:0000259" key="4">
    <source>
        <dbReference type="PROSITE" id="PS01031"/>
    </source>
</evidence>
<sequence>MSISRQLLNEFRPFFRMFDESFARSPAFMRGPFDEAFFGPSIAGGQNQRFSRPAVDLSEEGNKYIVEADLPGVAKENIDVSIGDGGRSVTIEGKVTTRSPPADVQADSGTTAQTGEVVTSNATNANQQLSTERQFVSNAMFSRTVWLPKTVDAAGVTAELKDGVLTVSIPKTEDKERVKITVA</sequence>
<evidence type="ECO:0000256" key="3">
    <source>
        <dbReference type="RuleBase" id="RU003616"/>
    </source>
</evidence>
<dbReference type="STRING" id="1314674.A0A0D7BAI0"/>
<proteinExistence type="inferred from homology"/>
<dbReference type="EMBL" id="KN880523">
    <property type="protein sequence ID" value="KIY67558.1"/>
    <property type="molecule type" value="Genomic_DNA"/>
</dbReference>
<protein>
    <submittedName>
        <fullName evidence="5">HSP20-like chaperone</fullName>
    </submittedName>
</protein>
<dbReference type="OrthoDB" id="1431247at2759"/>
<dbReference type="Proteomes" id="UP000054007">
    <property type="component" value="Unassembled WGS sequence"/>
</dbReference>
<keyword evidence="1" id="KW-0346">Stress response</keyword>
<reference evidence="5 6" key="1">
    <citation type="journal article" date="2015" name="Fungal Genet. Biol.">
        <title>Evolution of novel wood decay mechanisms in Agaricales revealed by the genome sequences of Fistulina hepatica and Cylindrobasidium torrendii.</title>
        <authorList>
            <person name="Floudas D."/>
            <person name="Held B.W."/>
            <person name="Riley R."/>
            <person name="Nagy L.G."/>
            <person name="Koehler G."/>
            <person name="Ransdell A.S."/>
            <person name="Younus H."/>
            <person name="Chow J."/>
            <person name="Chiniquy J."/>
            <person name="Lipzen A."/>
            <person name="Tritt A."/>
            <person name="Sun H."/>
            <person name="Haridas S."/>
            <person name="LaButti K."/>
            <person name="Ohm R.A."/>
            <person name="Kues U."/>
            <person name="Blanchette R.A."/>
            <person name="Grigoriev I.V."/>
            <person name="Minto R.E."/>
            <person name="Hibbett D.S."/>
        </authorList>
    </citation>
    <scope>NUCLEOTIDE SEQUENCE [LARGE SCALE GENOMIC DNA]</scope>
    <source>
        <strain evidence="5 6">FP15055 ss-10</strain>
    </source>
</reference>
<feature type="domain" description="SHSP" evidence="4">
    <location>
        <begin position="46"/>
        <end position="183"/>
    </location>
</feature>
<dbReference type="AlphaFoldDB" id="A0A0D7BAI0"/>